<evidence type="ECO:0000313" key="2">
    <source>
        <dbReference type="Proteomes" id="UP000003150"/>
    </source>
</evidence>
<dbReference type="EMBL" id="ACYT02000031">
    <property type="protein sequence ID" value="EFF79906.1"/>
    <property type="molecule type" value="Genomic_DNA"/>
</dbReference>
<reference evidence="1 2" key="1">
    <citation type="submission" date="2009-10" db="EMBL/GenBank/DDBJ databases">
        <authorList>
            <person name="Weinstock G."/>
            <person name="Sodergren E."/>
            <person name="Clifton S."/>
            <person name="Fulton L."/>
            <person name="Fulton B."/>
            <person name="Courtney L."/>
            <person name="Fronick C."/>
            <person name="Harrison M."/>
            <person name="Strong C."/>
            <person name="Farmer C."/>
            <person name="Delahaunty K."/>
            <person name="Markovic C."/>
            <person name="Hall O."/>
            <person name="Minx P."/>
            <person name="Tomlinson C."/>
            <person name="Mitreva M."/>
            <person name="Nelson J."/>
            <person name="Hou S."/>
            <person name="Wollam A."/>
            <person name="Pepin K.H."/>
            <person name="Johnson M."/>
            <person name="Bhonagiri V."/>
            <person name="Nash W.E."/>
            <person name="Warren W."/>
            <person name="Chinwalla A."/>
            <person name="Mardis E.R."/>
            <person name="Wilson R.K."/>
        </authorList>
    </citation>
    <scope>NUCLEOTIDE SEQUENCE [LARGE SCALE GENOMIC DNA]</scope>
    <source>
        <strain evidence="1 2">F0309</strain>
    </source>
</reference>
<organism evidence="1 2">
    <name type="scientific">Schaalia odontolytica F0309</name>
    <dbReference type="NCBI Taxonomy" id="649742"/>
    <lineage>
        <taxon>Bacteria</taxon>
        <taxon>Bacillati</taxon>
        <taxon>Actinomycetota</taxon>
        <taxon>Actinomycetes</taxon>
        <taxon>Actinomycetales</taxon>
        <taxon>Actinomycetaceae</taxon>
        <taxon>Schaalia</taxon>
    </lineage>
</organism>
<dbReference type="Proteomes" id="UP000003150">
    <property type="component" value="Unassembled WGS sequence"/>
</dbReference>
<name>D4TYV1_9ACTO</name>
<accession>D4TYV1</accession>
<proteinExistence type="predicted"/>
<sequence length="68" mass="7291">MYVMVGCGWKSAGREPVSGMVMRNVVMIVSACGDECSSTSSIVVPVPQARVGRVWWLARPLRLPVGGI</sequence>
<comment type="caution">
    <text evidence="1">The sequence shown here is derived from an EMBL/GenBank/DDBJ whole genome shotgun (WGS) entry which is preliminary data.</text>
</comment>
<gene>
    <name evidence="1" type="ORF">HMPREF0970_01129</name>
</gene>
<evidence type="ECO:0000313" key="1">
    <source>
        <dbReference type="EMBL" id="EFF79906.1"/>
    </source>
</evidence>
<protein>
    <submittedName>
        <fullName evidence="1">Uncharacterized protein</fullName>
    </submittedName>
</protein>
<dbReference type="AlphaFoldDB" id="D4TYV1"/>
<dbReference type="HOGENOM" id="CLU_2784599_0_0_11"/>